<evidence type="ECO:0000256" key="1">
    <source>
        <dbReference type="SAM" id="SignalP"/>
    </source>
</evidence>
<feature type="signal peptide" evidence="1">
    <location>
        <begin position="1"/>
        <end position="17"/>
    </location>
</feature>
<accession>A0A7R9PR94</accession>
<keyword evidence="1" id="KW-0732">Signal</keyword>
<reference evidence="2" key="1">
    <citation type="submission" date="2020-11" db="EMBL/GenBank/DDBJ databases">
        <authorList>
            <person name="Tran Van P."/>
        </authorList>
    </citation>
    <scope>NUCLEOTIDE SEQUENCE</scope>
</reference>
<proteinExistence type="predicted"/>
<name>A0A7R9PR94_TIMGE</name>
<organism evidence="2">
    <name type="scientific">Timema genevievae</name>
    <name type="common">Walking stick</name>
    <dbReference type="NCBI Taxonomy" id="629358"/>
    <lineage>
        <taxon>Eukaryota</taxon>
        <taxon>Metazoa</taxon>
        <taxon>Ecdysozoa</taxon>
        <taxon>Arthropoda</taxon>
        <taxon>Hexapoda</taxon>
        <taxon>Insecta</taxon>
        <taxon>Pterygota</taxon>
        <taxon>Neoptera</taxon>
        <taxon>Polyneoptera</taxon>
        <taxon>Phasmatodea</taxon>
        <taxon>Timematodea</taxon>
        <taxon>Timematoidea</taxon>
        <taxon>Timematidae</taxon>
        <taxon>Timema</taxon>
    </lineage>
</organism>
<dbReference type="EMBL" id="OE845801">
    <property type="protein sequence ID" value="CAD7608286.1"/>
    <property type="molecule type" value="Genomic_DNA"/>
</dbReference>
<feature type="chain" id="PRO_5030944596" evidence="1">
    <location>
        <begin position="18"/>
        <end position="73"/>
    </location>
</feature>
<dbReference type="AlphaFoldDB" id="A0A7R9PR94"/>
<evidence type="ECO:0000313" key="2">
    <source>
        <dbReference type="EMBL" id="CAD7608286.1"/>
    </source>
</evidence>
<protein>
    <submittedName>
        <fullName evidence="2">Uncharacterized protein</fullName>
    </submittedName>
</protein>
<sequence>MWKAAVFLIALVAVALASPAELPAQEMLEVAESANPGRGGGGSRYGGGGGGHYGGGNYGGHRGGSYGGHYGRK</sequence>
<gene>
    <name evidence="2" type="ORF">TGEB3V08_LOCUS10343</name>
</gene>